<dbReference type="InterPro" id="IPR002553">
    <property type="entry name" value="Clathrin/coatomer_adapt-like_N"/>
</dbReference>
<keyword evidence="5" id="KW-0653">Protein transport</keyword>
<feature type="domain" description="Clathrin/coatomer adaptor adaptin-like N-terminal" evidence="8">
    <location>
        <begin position="2"/>
        <end position="383"/>
    </location>
</feature>
<dbReference type="OrthoDB" id="10264595at2759"/>
<comment type="similarity">
    <text evidence="2">Belongs to the adaptor complexes large subunit family.</text>
</comment>
<keyword evidence="3" id="KW-0813">Transport</keyword>
<gene>
    <name evidence="9" type="ORF">HF325_003960</name>
</gene>
<accession>A0A8H7GRZ8</accession>
<organism evidence="9 10">
    <name type="scientific">Metschnikowia pulcherrima</name>
    <dbReference type="NCBI Taxonomy" id="27326"/>
    <lineage>
        <taxon>Eukaryota</taxon>
        <taxon>Fungi</taxon>
        <taxon>Dikarya</taxon>
        <taxon>Ascomycota</taxon>
        <taxon>Saccharomycotina</taxon>
        <taxon>Pichiomycetes</taxon>
        <taxon>Metschnikowiaceae</taxon>
        <taxon>Metschnikowia</taxon>
    </lineage>
</organism>
<dbReference type="InterPro" id="IPR016024">
    <property type="entry name" value="ARM-type_fold"/>
</dbReference>
<evidence type="ECO:0000256" key="4">
    <source>
        <dbReference type="ARBA" id="ARBA00022737"/>
    </source>
</evidence>
<evidence type="ECO:0000259" key="8">
    <source>
        <dbReference type="Pfam" id="PF01602"/>
    </source>
</evidence>
<dbReference type="InterPro" id="IPR011989">
    <property type="entry name" value="ARM-like"/>
</dbReference>
<evidence type="ECO:0000256" key="3">
    <source>
        <dbReference type="ARBA" id="ARBA00022448"/>
    </source>
</evidence>
<feature type="compositionally biased region" description="Acidic residues" evidence="7">
    <location>
        <begin position="421"/>
        <end position="450"/>
    </location>
</feature>
<dbReference type="PANTHER" id="PTHR22781">
    <property type="entry name" value="DELTA ADAPTIN-RELATED"/>
    <property type="match status" value="1"/>
</dbReference>
<dbReference type="AlphaFoldDB" id="A0A8H7GRZ8"/>
<dbReference type="GO" id="GO:0006623">
    <property type="term" value="P:protein targeting to vacuole"/>
    <property type="evidence" value="ECO:0007669"/>
    <property type="project" value="TreeGrafter"/>
</dbReference>
<evidence type="ECO:0000256" key="5">
    <source>
        <dbReference type="ARBA" id="ARBA00022927"/>
    </source>
</evidence>
<name>A0A8H7GRZ8_9ASCO</name>
<proteinExistence type="inferred from homology"/>
<dbReference type="EMBL" id="JACBPP010000005">
    <property type="protein sequence ID" value="KAF8001459.1"/>
    <property type="molecule type" value="Genomic_DNA"/>
</dbReference>
<comment type="subcellular location">
    <subcellularLocation>
        <location evidence="1">Endomembrane system</location>
    </subcellularLocation>
</comment>
<dbReference type="Gene3D" id="1.25.10.10">
    <property type="entry name" value="Leucine-rich Repeat Variant"/>
    <property type="match status" value="1"/>
</dbReference>
<feature type="region of interest" description="Disordered" evidence="7">
    <location>
        <begin position="410"/>
        <end position="452"/>
    </location>
</feature>
<dbReference type="GO" id="GO:0030123">
    <property type="term" value="C:AP-3 adaptor complex"/>
    <property type="evidence" value="ECO:0007669"/>
    <property type="project" value="InterPro"/>
</dbReference>
<evidence type="ECO:0000256" key="7">
    <source>
        <dbReference type="SAM" id="MobiDB-lite"/>
    </source>
</evidence>
<evidence type="ECO:0000313" key="10">
    <source>
        <dbReference type="Proteomes" id="UP000649328"/>
    </source>
</evidence>
<evidence type="ECO:0000256" key="2">
    <source>
        <dbReference type="ARBA" id="ARBA00006613"/>
    </source>
</evidence>
<evidence type="ECO:0000256" key="6">
    <source>
        <dbReference type="ARBA" id="ARBA00023136"/>
    </source>
</evidence>
<dbReference type="GO" id="GO:0006896">
    <property type="term" value="P:Golgi to vacuole transport"/>
    <property type="evidence" value="ECO:0007669"/>
    <property type="project" value="TreeGrafter"/>
</dbReference>
<dbReference type="InterPro" id="IPR017105">
    <property type="entry name" value="AP3_complex_dsu"/>
</dbReference>
<comment type="caution">
    <text evidence="9">The sequence shown here is derived from an EMBL/GenBank/DDBJ whole genome shotgun (WGS) entry which is preliminary data.</text>
</comment>
<keyword evidence="4" id="KW-0677">Repeat</keyword>
<protein>
    <recommendedName>
        <fullName evidence="8">Clathrin/coatomer adaptor adaptin-like N-terminal domain-containing protein</fullName>
    </recommendedName>
</protein>
<keyword evidence="10" id="KW-1185">Reference proteome</keyword>
<dbReference type="SUPFAM" id="SSF48371">
    <property type="entry name" value="ARM repeat"/>
    <property type="match status" value="1"/>
</dbReference>
<keyword evidence="6" id="KW-0472">Membrane</keyword>
<dbReference type="PANTHER" id="PTHR22781:SF12">
    <property type="entry name" value="AP-3 COMPLEX SUBUNIT DELTA-1"/>
    <property type="match status" value="1"/>
</dbReference>
<evidence type="ECO:0000313" key="9">
    <source>
        <dbReference type="EMBL" id="KAF8001459.1"/>
    </source>
</evidence>
<sequence length="511" mass="58564">MPSIVSLMAKTEATSLIYESINCIVDGGMISPDSSRDKEVAKMCIDHLLKFFHQNDANLRFVGLLALIKILHVFPSFIHKLSEVSSVINLCIQDNDLIIKRKALEICHYLVTEDNIASLVKTLLLQILPENTAAHCPESFKLEITCKILEITSSDNYSNIPNFKWYVVALKELLNLTLLAESSKLVDDGKITLSKEISHVIASKLSSEFKLLAMKVPSIRPFIISRVILEYAKNVRLLQTCPTFMKDLYWIMGEYLDDYGVVENEEGDDELDLTQSLSQKVTLFNALVNRHIDEKAFELNHELSQISNPDVISSVIDALVKLYSSIVTDYQKLYARQDEELAYDKYCEIAYFLLKLVRYLEQWELSASYEVQEKCSSWLEYLKLCYDALKVEHVDGVMRLEKEELEYYKDLSAEQTNESTDQLDSDDEENNNEGSEEDESSGIDESDDSSDDPKVMLMIKMEMLMIHNSQPQKSTLQKQMAKWTLIKTSLSQDSFLRSSPRYFPLFSRDTP</sequence>
<reference evidence="9" key="1">
    <citation type="submission" date="2020-10" db="EMBL/GenBank/DDBJ databases">
        <title>The Whole-Genome Sequence of Metschnikowia persimmonesis, a Novel Endophytic Yeast Species Isolated from Medicinal Plant Diospyros kaki Thumb.</title>
        <authorList>
            <person name="Rahmat E."/>
            <person name="Kang Y."/>
        </authorList>
    </citation>
    <scope>NUCLEOTIDE SEQUENCE</scope>
    <source>
        <strain evidence="9">KIOM G15050</strain>
    </source>
</reference>
<dbReference type="Pfam" id="PF01602">
    <property type="entry name" value="Adaptin_N"/>
    <property type="match status" value="1"/>
</dbReference>
<dbReference type="Proteomes" id="UP000649328">
    <property type="component" value="Unassembled WGS sequence"/>
</dbReference>
<dbReference type="GO" id="GO:0010008">
    <property type="term" value="C:endosome membrane"/>
    <property type="evidence" value="ECO:0007669"/>
    <property type="project" value="TreeGrafter"/>
</dbReference>
<evidence type="ECO:0000256" key="1">
    <source>
        <dbReference type="ARBA" id="ARBA00004308"/>
    </source>
</evidence>